<dbReference type="PANTHER" id="PTHR45691:SF6">
    <property type="entry name" value="PROTEIN DIAPHANOUS"/>
    <property type="match status" value="1"/>
</dbReference>
<gene>
    <name evidence="2" type="ORF">I316_03373</name>
</gene>
<evidence type="ECO:0000313" key="2">
    <source>
        <dbReference type="EMBL" id="OCF34828.1"/>
    </source>
</evidence>
<feature type="region of interest" description="Disordered" evidence="1">
    <location>
        <begin position="348"/>
        <end position="504"/>
    </location>
</feature>
<reference evidence="2 3" key="1">
    <citation type="submission" date="2013-07" db="EMBL/GenBank/DDBJ databases">
        <title>The Genome Sequence of Cryptococcus heveanensis BCC8398.</title>
        <authorList>
            <consortium name="The Broad Institute Genome Sequencing Platform"/>
            <person name="Cuomo C."/>
            <person name="Litvintseva A."/>
            <person name="Chen Y."/>
            <person name="Heitman J."/>
            <person name="Sun S."/>
            <person name="Springer D."/>
            <person name="Dromer F."/>
            <person name="Young S.K."/>
            <person name="Zeng Q."/>
            <person name="Gargeya S."/>
            <person name="Fitzgerald M."/>
            <person name="Abouelleil A."/>
            <person name="Alvarado L."/>
            <person name="Berlin A.M."/>
            <person name="Chapman S.B."/>
            <person name="Dewar J."/>
            <person name="Goldberg J."/>
            <person name="Griggs A."/>
            <person name="Gujja S."/>
            <person name="Hansen M."/>
            <person name="Howarth C."/>
            <person name="Imamovic A."/>
            <person name="Larimer J."/>
            <person name="McCowan C."/>
            <person name="Murphy C."/>
            <person name="Pearson M."/>
            <person name="Priest M."/>
            <person name="Roberts A."/>
            <person name="Saif S."/>
            <person name="Shea T."/>
            <person name="Sykes S."/>
            <person name="Wortman J."/>
            <person name="Nusbaum C."/>
            <person name="Birren B."/>
        </authorList>
    </citation>
    <scope>NUCLEOTIDE SEQUENCE [LARGE SCALE GENOMIC DNA]</scope>
    <source>
        <strain evidence="2 3">BCC8398</strain>
    </source>
</reference>
<reference evidence="3" key="2">
    <citation type="submission" date="2013-12" db="EMBL/GenBank/DDBJ databases">
        <title>Evolution of pathogenesis and genome organization in the Tremellales.</title>
        <authorList>
            <person name="Cuomo C."/>
            <person name="Litvintseva A."/>
            <person name="Heitman J."/>
            <person name="Chen Y."/>
            <person name="Sun S."/>
            <person name="Springer D."/>
            <person name="Dromer F."/>
            <person name="Young S."/>
            <person name="Zeng Q."/>
            <person name="Chapman S."/>
            <person name="Gujja S."/>
            <person name="Saif S."/>
            <person name="Birren B."/>
        </authorList>
    </citation>
    <scope>NUCLEOTIDE SEQUENCE [LARGE SCALE GENOMIC DNA]</scope>
    <source>
        <strain evidence="3">BCC8398</strain>
    </source>
</reference>
<organism evidence="2 3">
    <name type="scientific">Kwoniella heveanensis BCC8398</name>
    <dbReference type="NCBI Taxonomy" id="1296120"/>
    <lineage>
        <taxon>Eukaryota</taxon>
        <taxon>Fungi</taxon>
        <taxon>Dikarya</taxon>
        <taxon>Basidiomycota</taxon>
        <taxon>Agaricomycotina</taxon>
        <taxon>Tremellomycetes</taxon>
        <taxon>Tremellales</taxon>
        <taxon>Cryptococcaceae</taxon>
        <taxon>Kwoniella</taxon>
    </lineage>
</organism>
<feature type="compositionally biased region" description="Basic and acidic residues" evidence="1">
    <location>
        <begin position="592"/>
        <end position="601"/>
    </location>
</feature>
<dbReference type="STRING" id="1296120.A0A1B9GUY1"/>
<sequence length="655" mass="71840">MTLPQYHLVPTDEKSALPAYDSPHSPIDEKDLDVRVLHPASIGLVVDRSTIFQATKSKVQGLSKLKKALIALAVVWFTLIIANKSGFKAHHHGSRHGHHGDDPVTWREATGDHHGRPHFGAFGPDGHPDPAFGGDKDCVKRPTYPVDLADDLEITPTVYGTAVTRTDEEGMIVNSANATFSVPISRGKIFDLKFDGIDGEVVVSRSDVSSESPETAEAEIIVESTSVDQPAGVVFKSTYKLSQLTITPDEQTTSHKVHLVLPAHASRLRTLSITSSKSLDFKIDDSALDVEFNHVFLRSDLGDINVPAISGGFVELETLTGSVGGTYNVSRGLAIRTLSKDIDAKVHVLPPWQGPSRPPPPHKGGDKDKRPPPPPHKGGEKDKRPPPPPEDGHKGKRPPPPPPPPGHDDEPEHDHEHDKDELDREPGHEHEHKKRKEKHHKKHKHEKKHKDKHHKKHKHHEREHEHEHEHEHHDRPSWIMSLFSSHQPHPPPPPPPPPPGPRPVFIGVSSISGNVNLTILSQDVWTSSEIKADTKVANVSIVHAESFRGNYEVSTLKGSFNVSIPETYKDHKIVDEGVSETGGFRSGIVGYKRPEGEEPPHVPDTPNKGPGDPPRHAPGFPRPGTPGGPEDLPPPPKGHSRVFAHADIGDVKVTL</sequence>
<dbReference type="Proteomes" id="UP000092666">
    <property type="component" value="Unassembled WGS sequence"/>
</dbReference>
<feature type="region of interest" description="Disordered" evidence="1">
    <location>
        <begin position="580"/>
        <end position="655"/>
    </location>
</feature>
<evidence type="ECO:0000256" key="1">
    <source>
        <dbReference type="SAM" id="MobiDB-lite"/>
    </source>
</evidence>
<feature type="compositionally biased region" description="Basic and acidic residues" evidence="1">
    <location>
        <begin position="363"/>
        <end position="393"/>
    </location>
</feature>
<proteinExistence type="predicted"/>
<dbReference type="AlphaFoldDB" id="A0A1B9GUY1"/>
<evidence type="ECO:0008006" key="4">
    <source>
        <dbReference type="Google" id="ProtNLM"/>
    </source>
</evidence>
<feature type="compositionally biased region" description="Pro residues" evidence="1">
    <location>
        <begin position="620"/>
        <end position="637"/>
    </location>
</feature>
<evidence type="ECO:0000313" key="3">
    <source>
        <dbReference type="Proteomes" id="UP000092666"/>
    </source>
</evidence>
<accession>A0A1B9GUY1</accession>
<feature type="compositionally biased region" description="Basic and acidic residues" evidence="1">
    <location>
        <begin position="406"/>
        <end position="430"/>
    </location>
</feature>
<dbReference type="PANTHER" id="PTHR45691">
    <property type="entry name" value="PROTEIN DIAPHANOUS"/>
    <property type="match status" value="1"/>
</dbReference>
<protein>
    <recommendedName>
        <fullName evidence="4">Adhesin domain-containing protein</fullName>
    </recommendedName>
</protein>
<keyword evidence="3" id="KW-1185">Reference proteome</keyword>
<dbReference type="GO" id="GO:0030041">
    <property type="term" value="P:actin filament polymerization"/>
    <property type="evidence" value="ECO:0007669"/>
    <property type="project" value="TreeGrafter"/>
</dbReference>
<dbReference type="InterPro" id="IPR051412">
    <property type="entry name" value="Formin_Homology_Diaphanous_sf"/>
</dbReference>
<feature type="compositionally biased region" description="Pro residues" evidence="1">
    <location>
        <begin position="488"/>
        <end position="502"/>
    </location>
</feature>
<feature type="compositionally biased region" description="Pro residues" evidence="1">
    <location>
        <begin position="352"/>
        <end position="362"/>
    </location>
</feature>
<feature type="compositionally biased region" description="Basic residues" evidence="1">
    <location>
        <begin position="431"/>
        <end position="461"/>
    </location>
</feature>
<name>A0A1B9GUY1_9TREE</name>
<dbReference type="EMBL" id="KV700123">
    <property type="protein sequence ID" value="OCF34828.1"/>
    <property type="molecule type" value="Genomic_DNA"/>
</dbReference>
<dbReference type="GO" id="GO:0005884">
    <property type="term" value="C:actin filament"/>
    <property type="evidence" value="ECO:0007669"/>
    <property type="project" value="TreeGrafter"/>
</dbReference>
<feature type="compositionally biased region" description="Basic and acidic residues" evidence="1">
    <location>
        <begin position="462"/>
        <end position="476"/>
    </location>
</feature>
<dbReference type="OrthoDB" id="2575133at2759"/>